<organism evidence="3 4">
    <name type="scientific">Trifolium medium</name>
    <dbReference type="NCBI Taxonomy" id="97028"/>
    <lineage>
        <taxon>Eukaryota</taxon>
        <taxon>Viridiplantae</taxon>
        <taxon>Streptophyta</taxon>
        <taxon>Embryophyta</taxon>
        <taxon>Tracheophyta</taxon>
        <taxon>Spermatophyta</taxon>
        <taxon>Magnoliopsida</taxon>
        <taxon>eudicotyledons</taxon>
        <taxon>Gunneridae</taxon>
        <taxon>Pentapetalae</taxon>
        <taxon>rosids</taxon>
        <taxon>fabids</taxon>
        <taxon>Fabales</taxon>
        <taxon>Fabaceae</taxon>
        <taxon>Papilionoideae</taxon>
        <taxon>50 kb inversion clade</taxon>
        <taxon>NPAAA clade</taxon>
        <taxon>Hologalegina</taxon>
        <taxon>IRL clade</taxon>
        <taxon>Trifolieae</taxon>
        <taxon>Trifolium</taxon>
    </lineage>
</organism>
<keyword evidence="4" id="KW-1185">Reference proteome</keyword>
<gene>
    <name evidence="3" type="ORF">A2U01_0006014</name>
</gene>
<keyword evidence="2" id="KW-0812">Transmembrane</keyword>
<keyword evidence="2" id="KW-1133">Transmembrane helix</keyword>
<accession>A0A392MCE9</accession>
<evidence type="ECO:0000313" key="3">
    <source>
        <dbReference type="EMBL" id="MCH85170.1"/>
    </source>
</evidence>
<keyword evidence="3" id="KW-0675">Receptor</keyword>
<sequence>MTRSSCSLDNTEIESDRLQLKSFWGLFIICGMACFIALVIHFLQIMLKLRHSAPSESGSNVGPIRRFLSLVDEKESPSRSERRKRNGDEISAEDELGRQPKRIQRVTAA</sequence>
<evidence type="ECO:0000256" key="2">
    <source>
        <dbReference type="SAM" id="Phobius"/>
    </source>
</evidence>
<dbReference type="AlphaFoldDB" id="A0A392MCE9"/>
<protein>
    <submittedName>
        <fullName evidence="3">Glutamate receptor 3.2</fullName>
    </submittedName>
</protein>
<keyword evidence="2" id="KW-0472">Membrane</keyword>
<dbReference type="EMBL" id="LXQA010008030">
    <property type="protein sequence ID" value="MCH85170.1"/>
    <property type="molecule type" value="Genomic_DNA"/>
</dbReference>
<feature type="transmembrane region" description="Helical" evidence="2">
    <location>
        <begin position="23"/>
        <end position="43"/>
    </location>
</feature>
<reference evidence="3 4" key="1">
    <citation type="journal article" date="2018" name="Front. Plant Sci.">
        <title>Red Clover (Trifolium pratense) and Zigzag Clover (T. medium) - A Picture of Genomic Similarities and Differences.</title>
        <authorList>
            <person name="Dluhosova J."/>
            <person name="Istvanek J."/>
            <person name="Nedelnik J."/>
            <person name="Repkova J."/>
        </authorList>
    </citation>
    <scope>NUCLEOTIDE SEQUENCE [LARGE SCALE GENOMIC DNA]</scope>
    <source>
        <strain evidence="4">cv. 10/8</strain>
        <tissue evidence="3">Leaf</tissue>
    </source>
</reference>
<name>A0A392MCE9_9FABA</name>
<evidence type="ECO:0000313" key="4">
    <source>
        <dbReference type="Proteomes" id="UP000265520"/>
    </source>
</evidence>
<proteinExistence type="predicted"/>
<feature type="region of interest" description="Disordered" evidence="1">
    <location>
        <begin position="73"/>
        <end position="109"/>
    </location>
</feature>
<dbReference type="Proteomes" id="UP000265520">
    <property type="component" value="Unassembled WGS sequence"/>
</dbReference>
<evidence type="ECO:0000256" key="1">
    <source>
        <dbReference type="SAM" id="MobiDB-lite"/>
    </source>
</evidence>
<comment type="caution">
    <text evidence="3">The sequence shown here is derived from an EMBL/GenBank/DDBJ whole genome shotgun (WGS) entry which is preliminary data.</text>
</comment>
<feature type="compositionally biased region" description="Basic residues" evidence="1">
    <location>
        <begin position="99"/>
        <end position="109"/>
    </location>
</feature>